<dbReference type="Gramene" id="ONI29002">
    <property type="protein sequence ID" value="ONI29002"/>
    <property type="gene ID" value="PRUPE_1G174700"/>
</dbReference>
<dbReference type="Proteomes" id="UP000006882">
    <property type="component" value="Chromosome G1"/>
</dbReference>
<name>A0A251QYU9_PRUPE</name>
<reference evidence="1 2" key="1">
    <citation type="journal article" date="2013" name="Nat. Genet.">
        <title>The high-quality draft genome of peach (Prunus persica) identifies unique patterns of genetic diversity, domestication and genome evolution.</title>
        <authorList>
            <consortium name="International Peach Genome Initiative"/>
            <person name="Verde I."/>
            <person name="Abbott A.G."/>
            <person name="Scalabrin S."/>
            <person name="Jung S."/>
            <person name="Shu S."/>
            <person name="Marroni F."/>
            <person name="Zhebentyayeva T."/>
            <person name="Dettori M.T."/>
            <person name="Grimwood J."/>
            <person name="Cattonaro F."/>
            <person name="Zuccolo A."/>
            <person name="Rossini L."/>
            <person name="Jenkins J."/>
            <person name="Vendramin E."/>
            <person name="Meisel L.A."/>
            <person name="Decroocq V."/>
            <person name="Sosinski B."/>
            <person name="Prochnik S."/>
            <person name="Mitros T."/>
            <person name="Policriti A."/>
            <person name="Cipriani G."/>
            <person name="Dondini L."/>
            <person name="Ficklin S."/>
            <person name="Goodstein D.M."/>
            <person name="Xuan P."/>
            <person name="Del Fabbro C."/>
            <person name="Aramini V."/>
            <person name="Copetti D."/>
            <person name="Gonzalez S."/>
            <person name="Horner D.S."/>
            <person name="Falchi R."/>
            <person name="Lucas S."/>
            <person name="Mica E."/>
            <person name="Maldonado J."/>
            <person name="Lazzari B."/>
            <person name="Bielenberg D."/>
            <person name="Pirona R."/>
            <person name="Miculan M."/>
            <person name="Barakat A."/>
            <person name="Testolin R."/>
            <person name="Stella A."/>
            <person name="Tartarini S."/>
            <person name="Tonutti P."/>
            <person name="Arus P."/>
            <person name="Orellana A."/>
            <person name="Wells C."/>
            <person name="Main D."/>
            <person name="Vizzotto G."/>
            <person name="Silva H."/>
            <person name="Salamini F."/>
            <person name="Schmutz J."/>
            <person name="Morgante M."/>
            <person name="Rokhsar D.S."/>
        </authorList>
    </citation>
    <scope>NUCLEOTIDE SEQUENCE [LARGE SCALE GENOMIC DNA]</scope>
    <source>
        <strain evidence="2">cv. Nemared</strain>
    </source>
</reference>
<sequence length="142" mass="15711">MVEVMALSSLIQAKDLTVVKAGLGVEVGYLQRRPEVMELYPSHLTIPVDFSISMNNIPLFSSIFPSTTHFLVSISIQSITPLPFRNFSTMKTVMSGYQSGSIAFLFGKGVLGVRIQASSHSFSIPFGLYIDLSQVSEFYFIF</sequence>
<dbReference type="EMBL" id="CM007651">
    <property type="protein sequence ID" value="ONI29002.1"/>
    <property type="molecule type" value="Genomic_DNA"/>
</dbReference>
<evidence type="ECO:0000313" key="1">
    <source>
        <dbReference type="EMBL" id="ONI29002.1"/>
    </source>
</evidence>
<keyword evidence="2" id="KW-1185">Reference proteome</keyword>
<gene>
    <name evidence="1" type="ORF">PRUPE_1G174700</name>
</gene>
<accession>A0A251QYU9</accession>
<protein>
    <submittedName>
        <fullName evidence="1">Uncharacterized protein</fullName>
    </submittedName>
</protein>
<evidence type="ECO:0000313" key="2">
    <source>
        <dbReference type="Proteomes" id="UP000006882"/>
    </source>
</evidence>
<organism evidence="1 2">
    <name type="scientific">Prunus persica</name>
    <name type="common">Peach</name>
    <name type="synonym">Amygdalus persica</name>
    <dbReference type="NCBI Taxonomy" id="3760"/>
    <lineage>
        <taxon>Eukaryota</taxon>
        <taxon>Viridiplantae</taxon>
        <taxon>Streptophyta</taxon>
        <taxon>Embryophyta</taxon>
        <taxon>Tracheophyta</taxon>
        <taxon>Spermatophyta</taxon>
        <taxon>Magnoliopsida</taxon>
        <taxon>eudicotyledons</taxon>
        <taxon>Gunneridae</taxon>
        <taxon>Pentapetalae</taxon>
        <taxon>rosids</taxon>
        <taxon>fabids</taxon>
        <taxon>Rosales</taxon>
        <taxon>Rosaceae</taxon>
        <taxon>Amygdaloideae</taxon>
        <taxon>Amygdaleae</taxon>
        <taxon>Prunus</taxon>
    </lineage>
</organism>
<proteinExistence type="predicted"/>
<dbReference type="AlphaFoldDB" id="A0A251QYU9"/>